<reference evidence="4" key="1">
    <citation type="submission" date="2021-03" db="EMBL/GenBank/DDBJ databases">
        <title>Chromosome level genome of the anhydrobiotic midge Polypedilum vanderplanki.</title>
        <authorList>
            <person name="Yoshida Y."/>
            <person name="Kikawada T."/>
            <person name="Gusev O."/>
        </authorList>
    </citation>
    <scope>NUCLEOTIDE SEQUENCE</scope>
    <source>
        <strain evidence="4">NIAS01</strain>
        <tissue evidence="4">Whole body or cell culture</tissue>
    </source>
</reference>
<dbReference type="SMART" id="SM00181">
    <property type="entry name" value="EGF"/>
    <property type="match status" value="2"/>
</dbReference>
<feature type="domain" description="EGF-like" evidence="3">
    <location>
        <begin position="53"/>
        <end position="98"/>
    </location>
</feature>
<evidence type="ECO:0000259" key="3">
    <source>
        <dbReference type="PROSITE" id="PS50026"/>
    </source>
</evidence>
<dbReference type="EMBL" id="JADBJN010000002">
    <property type="protein sequence ID" value="KAG5678106.1"/>
    <property type="molecule type" value="Genomic_DNA"/>
</dbReference>
<dbReference type="AlphaFoldDB" id="A0A9J6C7U2"/>
<dbReference type="OrthoDB" id="7250310at2759"/>
<sequence>MNKIFFPLLFIFLNAILAESIENLETEISNQEKNSCPIGFFGDPQKEECLKIPDNVCETNPCGENSVCFDDKNDQKVINMGPYCLCEANTIGHPPNCKKRCNSDNHCEDEEFCDITTGKCEIGCRFDHSKCKFDEYCDTNIRQCIKGCRSNHENCKNNEICNIDTLTCTIGCRNDDNCTIGEFCELYNGKCISGCRTDDNCAQNEYCEFHSSKCLVGCSLDENCQFDEYCDSNTRNCTKGCRITNENCKFNEFCNEMNRTCEVGCNLDIQCNPFEYCNENHKCENICSESKCGPNSICTVNNFQVFCSCKDGFIPEKNIGCRERMMNETNIEFQPHKNRFTFCQNFCSDGSSCGYFNKTIYCACSNDRVSNSFLECKPVQLLFGSPVGGLCDCCTENIKPGCEMPIDPNLLKSLVG</sequence>
<evidence type="ECO:0000313" key="5">
    <source>
        <dbReference type="Proteomes" id="UP001107558"/>
    </source>
</evidence>
<organism evidence="4 5">
    <name type="scientific">Polypedilum vanderplanki</name>
    <name type="common">Sleeping chironomid midge</name>
    <dbReference type="NCBI Taxonomy" id="319348"/>
    <lineage>
        <taxon>Eukaryota</taxon>
        <taxon>Metazoa</taxon>
        <taxon>Ecdysozoa</taxon>
        <taxon>Arthropoda</taxon>
        <taxon>Hexapoda</taxon>
        <taxon>Insecta</taxon>
        <taxon>Pterygota</taxon>
        <taxon>Neoptera</taxon>
        <taxon>Endopterygota</taxon>
        <taxon>Diptera</taxon>
        <taxon>Nematocera</taxon>
        <taxon>Chironomoidea</taxon>
        <taxon>Chironomidae</taxon>
        <taxon>Chironominae</taxon>
        <taxon>Polypedilum</taxon>
        <taxon>Polypedilum</taxon>
    </lineage>
</organism>
<keyword evidence="2" id="KW-0732">Signal</keyword>
<comment type="caution">
    <text evidence="4">The sequence shown here is derived from an EMBL/GenBank/DDBJ whole genome shotgun (WGS) entry which is preliminary data.</text>
</comment>
<dbReference type="PROSITE" id="PS50026">
    <property type="entry name" value="EGF_3"/>
    <property type="match status" value="1"/>
</dbReference>
<gene>
    <name evidence="4" type="ORF">PVAND_007807</name>
</gene>
<keyword evidence="1" id="KW-0245">EGF-like domain</keyword>
<dbReference type="InterPro" id="IPR000742">
    <property type="entry name" value="EGF"/>
</dbReference>
<evidence type="ECO:0000256" key="1">
    <source>
        <dbReference type="PROSITE-ProRule" id="PRU00076"/>
    </source>
</evidence>
<evidence type="ECO:0000256" key="2">
    <source>
        <dbReference type="SAM" id="SignalP"/>
    </source>
</evidence>
<dbReference type="Proteomes" id="UP001107558">
    <property type="component" value="Chromosome 2"/>
</dbReference>
<comment type="caution">
    <text evidence="1">Lacks conserved residue(s) required for the propagation of feature annotation.</text>
</comment>
<feature type="chain" id="PRO_5039924751" description="EGF-like domain-containing protein" evidence="2">
    <location>
        <begin position="19"/>
        <end position="416"/>
    </location>
</feature>
<feature type="signal peptide" evidence="2">
    <location>
        <begin position="1"/>
        <end position="18"/>
    </location>
</feature>
<evidence type="ECO:0000313" key="4">
    <source>
        <dbReference type="EMBL" id="KAG5678106.1"/>
    </source>
</evidence>
<protein>
    <recommendedName>
        <fullName evidence="3">EGF-like domain-containing protein</fullName>
    </recommendedName>
</protein>
<name>A0A9J6C7U2_POLVA</name>
<keyword evidence="5" id="KW-1185">Reference proteome</keyword>
<proteinExistence type="predicted"/>
<accession>A0A9J6C7U2</accession>